<dbReference type="InterPro" id="IPR036388">
    <property type="entry name" value="WH-like_DNA-bd_sf"/>
</dbReference>
<accession>A0A372ZT03</accession>
<dbReference type="PROSITE" id="PS50995">
    <property type="entry name" value="HTH_MARR_2"/>
    <property type="match status" value="1"/>
</dbReference>
<dbReference type="AlphaFoldDB" id="A0A372ZT03"/>
<evidence type="ECO:0000313" key="4">
    <source>
        <dbReference type="Proteomes" id="UP000263377"/>
    </source>
</evidence>
<dbReference type="EMBL" id="QVIG01000001">
    <property type="protein sequence ID" value="RGD58592.1"/>
    <property type="molecule type" value="Genomic_DNA"/>
</dbReference>
<dbReference type="RefSeq" id="WP_117487136.1">
    <property type="nucleotide sequence ID" value="NZ_QVIG01000001.1"/>
</dbReference>
<evidence type="ECO:0000313" key="3">
    <source>
        <dbReference type="EMBL" id="RGD58592.1"/>
    </source>
</evidence>
<dbReference type="GO" id="GO:0003700">
    <property type="term" value="F:DNA-binding transcription factor activity"/>
    <property type="evidence" value="ECO:0007669"/>
    <property type="project" value="InterPro"/>
</dbReference>
<gene>
    <name evidence="3" type="ORF">DR950_13075</name>
</gene>
<dbReference type="SUPFAM" id="SSF46785">
    <property type="entry name" value="Winged helix' DNA-binding domain"/>
    <property type="match status" value="1"/>
</dbReference>
<proteinExistence type="predicted"/>
<evidence type="ECO:0000256" key="1">
    <source>
        <dbReference type="SAM" id="MobiDB-lite"/>
    </source>
</evidence>
<dbReference type="PRINTS" id="PR00598">
    <property type="entry name" value="HTHMARR"/>
</dbReference>
<dbReference type="Pfam" id="PF12802">
    <property type="entry name" value="MarR_2"/>
    <property type="match status" value="1"/>
</dbReference>
<dbReference type="Gene3D" id="1.10.10.10">
    <property type="entry name" value="Winged helix-like DNA-binding domain superfamily/Winged helix DNA-binding domain"/>
    <property type="match status" value="1"/>
</dbReference>
<feature type="compositionally biased region" description="Basic and acidic residues" evidence="1">
    <location>
        <begin position="1"/>
        <end position="10"/>
    </location>
</feature>
<dbReference type="InterPro" id="IPR039422">
    <property type="entry name" value="MarR/SlyA-like"/>
</dbReference>
<feature type="compositionally biased region" description="Low complexity" evidence="1">
    <location>
        <begin position="21"/>
        <end position="30"/>
    </location>
</feature>
<dbReference type="SMART" id="SM00347">
    <property type="entry name" value="HTH_MARR"/>
    <property type="match status" value="1"/>
</dbReference>
<organism evidence="3 4">
    <name type="scientific">Kitasatospora xanthocidica</name>
    <dbReference type="NCBI Taxonomy" id="83382"/>
    <lineage>
        <taxon>Bacteria</taxon>
        <taxon>Bacillati</taxon>
        <taxon>Actinomycetota</taxon>
        <taxon>Actinomycetes</taxon>
        <taxon>Kitasatosporales</taxon>
        <taxon>Streptomycetaceae</taxon>
        <taxon>Kitasatospora</taxon>
    </lineage>
</organism>
<comment type="caution">
    <text evidence="3">The sequence shown here is derived from an EMBL/GenBank/DDBJ whole genome shotgun (WGS) entry which is preliminary data.</text>
</comment>
<keyword evidence="4" id="KW-1185">Reference proteome</keyword>
<dbReference type="PANTHER" id="PTHR33164:SF57">
    <property type="entry name" value="MARR-FAMILY TRANSCRIPTIONAL REGULATOR"/>
    <property type="match status" value="1"/>
</dbReference>
<feature type="region of interest" description="Disordered" evidence="1">
    <location>
        <begin position="1"/>
        <end position="36"/>
    </location>
</feature>
<dbReference type="GO" id="GO:0006950">
    <property type="term" value="P:response to stress"/>
    <property type="evidence" value="ECO:0007669"/>
    <property type="project" value="TreeGrafter"/>
</dbReference>
<dbReference type="InterPro" id="IPR036390">
    <property type="entry name" value="WH_DNA-bd_sf"/>
</dbReference>
<feature type="domain" description="HTH marR-type" evidence="2">
    <location>
        <begin position="38"/>
        <end position="171"/>
    </location>
</feature>
<name>A0A372ZT03_9ACTN</name>
<dbReference type="Proteomes" id="UP000263377">
    <property type="component" value="Unassembled WGS sequence"/>
</dbReference>
<dbReference type="InterPro" id="IPR000835">
    <property type="entry name" value="HTH_MarR-typ"/>
</dbReference>
<sequence>MTERPDHQRSDQQQPDQVDRAATAPVATSPSPDPLDTALRLVRAQTAVVKRFDAGLSRLHGVSLADFTMLLHLSQAPGGRMRRVDLAEALGLTASGVTRGLAPLERIGLVAREAAARDARVTYAALTPTGRERLAEMLYTARKVAAEHFAAEQWSAEDLGRLSALLTRLGGTAPGRHLG</sequence>
<evidence type="ECO:0000259" key="2">
    <source>
        <dbReference type="PROSITE" id="PS50995"/>
    </source>
</evidence>
<reference evidence="3 4" key="1">
    <citation type="submission" date="2018-08" db="EMBL/GenBank/DDBJ databases">
        <title>Diversity &amp; Physiological Properties of Lignin-Decomposing Actinobacteria from Soil.</title>
        <authorList>
            <person name="Roh S.G."/>
            <person name="Kim S.B."/>
        </authorList>
    </citation>
    <scope>NUCLEOTIDE SEQUENCE [LARGE SCALE GENOMIC DNA]</scope>
    <source>
        <strain evidence="3 4">MMS17-GH009</strain>
    </source>
</reference>
<dbReference type="PANTHER" id="PTHR33164">
    <property type="entry name" value="TRANSCRIPTIONAL REGULATOR, MARR FAMILY"/>
    <property type="match status" value="1"/>
</dbReference>
<protein>
    <submittedName>
        <fullName evidence="3">MarR family transcriptional regulator</fullName>
    </submittedName>
</protein>